<dbReference type="InterPro" id="IPR056760">
    <property type="entry name" value="RING_XB3-like"/>
</dbReference>
<evidence type="ECO:0000256" key="5">
    <source>
        <dbReference type="ARBA" id="ARBA00022723"/>
    </source>
</evidence>
<evidence type="ECO:0000256" key="9">
    <source>
        <dbReference type="ARBA" id="ARBA00022833"/>
    </source>
</evidence>
<feature type="domain" description="RING-type" evidence="11">
    <location>
        <begin position="321"/>
        <end position="370"/>
    </location>
</feature>
<dbReference type="EC" id="2.3.2.27" evidence="3"/>
<evidence type="ECO:0000256" key="4">
    <source>
        <dbReference type="ARBA" id="ARBA00022679"/>
    </source>
</evidence>
<dbReference type="InterPro" id="IPR002110">
    <property type="entry name" value="Ankyrin_rpt"/>
</dbReference>
<dbReference type="SUPFAM" id="SSF57850">
    <property type="entry name" value="RING/U-box"/>
    <property type="match status" value="1"/>
</dbReference>
<dbReference type="PROSITE" id="PS00518">
    <property type="entry name" value="ZF_RING_1"/>
    <property type="match status" value="1"/>
</dbReference>
<gene>
    <name evidence="12" type="ORF">ZEAMMB73_Zm00001d045499</name>
</gene>
<reference evidence="12" key="1">
    <citation type="submission" date="2015-12" db="EMBL/GenBank/DDBJ databases">
        <title>Update maize B73 reference genome by single molecule sequencing technologies.</title>
        <authorList>
            <consortium name="Maize Genome Sequencing Project"/>
            <person name="Ware D."/>
        </authorList>
    </citation>
    <scope>NUCLEOTIDE SEQUENCE</scope>
    <source>
        <tissue evidence="12">Seedling</tissue>
    </source>
</reference>
<evidence type="ECO:0000256" key="10">
    <source>
        <dbReference type="ARBA" id="ARBA00023043"/>
    </source>
</evidence>
<dbReference type="GO" id="GO:0061630">
    <property type="term" value="F:ubiquitin protein ligase activity"/>
    <property type="evidence" value="ECO:0007669"/>
    <property type="project" value="UniProtKB-EC"/>
</dbReference>
<dbReference type="InterPro" id="IPR017907">
    <property type="entry name" value="Znf_RING_CS"/>
</dbReference>
<dbReference type="SMART" id="SM00248">
    <property type="entry name" value="ANK"/>
    <property type="match status" value="5"/>
</dbReference>
<organism evidence="12">
    <name type="scientific">Zea mays</name>
    <name type="common">Maize</name>
    <dbReference type="NCBI Taxonomy" id="4577"/>
    <lineage>
        <taxon>Eukaryota</taxon>
        <taxon>Viridiplantae</taxon>
        <taxon>Streptophyta</taxon>
        <taxon>Embryophyta</taxon>
        <taxon>Tracheophyta</taxon>
        <taxon>Spermatophyta</taxon>
        <taxon>Magnoliopsida</taxon>
        <taxon>Liliopsida</taxon>
        <taxon>Poales</taxon>
        <taxon>Poaceae</taxon>
        <taxon>PACMAD clade</taxon>
        <taxon>Panicoideae</taxon>
        <taxon>Andropogonodae</taxon>
        <taxon>Andropogoneae</taxon>
        <taxon>Tripsacinae</taxon>
        <taxon>Zea</taxon>
    </lineage>
</organism>
<keyword evidence="4" id="KW-0808">Transferase</keyword>
<sequence>MGNALGCAGLGERLAAGARDGDAAEVRRLLDANPGLARCAAFGSLSSPLHLAAAKGHHEIAALLLENGADVNGRNIYGQTALMQACRFGHWEVVQTLLLFRCNCKCNRPTGDGGYLFRFKVSKADSLSGRTALHVAAAGGHVRCARLLLAGAGSGRSKLVNRAASGGGGGVTALHLAALHGHADCVHLLVDERADVAARTLPCAAPPMASVGAGSAPLHYAAAGGEVKCCQILVSRGADRAAVNCNGWLPVDVARTWGCHWLEHVLSPKSLLPIPRFPPSAYLSSPLASVITLARDCGLALNMSSLPMDTMDGGADDGDACAVCLERPCNVAAEVCGHELCVKCALDLCSVIRSYDAPGIAGTIPCPLCRSGIASFRRRAAAAEAEPGANAGDRQASSSPHKKRSTESDQDGLPLVCAPPAVMSS</sequence>
<dbReference type="Gene3D" id="1.25.40.20">
    <property type="entry name" value="Ankyrin repeat-containing domain"/>
    <property type="match status" value="3"/>
</dbReference>
<evidence type="ECO:0000256" key="7">
    <source>
        <dbReference type="ARBA" id="ARBA00022771"/>
    </source>
</evidence>
<name>A0A1D6NWC1_MAIZE</name>
<comment type="catalytic activity">
    <reaction evidence="1">
        <text>S-ubiquitinyl-[E2 ubiquitin-conjugating enzyme]-L-cysteine + [acceptor protein]-L-lysine = [E2 ubiquitin-conjugating enzyme]-L-cysteine + N(6)-ubiquitinyl-[acceptor protein]-L-lysine.</text>
        <dbReference type="EC" id="2.3.2.27"/>
    </reaction>
</comment>
<dbReference type="InterPro" id="IPR013083">
    <property type="entry name" value="Znf_RING/FYVE/PHD"/>
</dbReference>
<protein>
    <recommendedName>
        <fullName evidence="3">RING-type E3 ubiquitin transferase</fullName>
        <ecNumber evidence="3">2.3.2.27</ecNumber>
    </recommendedName>
</protein>
<dbReference type="AlphaFoldDB" id="A0A1D6NWC1"/>
<accession>A0A1D6NWC1</accession>
<dbReference type="InterPro" id="IPR001841">
    <property type="entry name" value="Znf_RING"/>
</dbReference>
<evidence type="ECO:0000256" key="8">
    <source>
        <dbReference type="ARBA" id="ARBA00022786"/>
    </source>
</evidence>
<dbReference type="Pfam" id="PF12796">
    <property type="entry name" value="Ank_2"/>
    <property type="match status" value="2"/>
</dbReference>
<dbReference type="Pfam" id="PF00023">
    <property type="entry name" value="Ank"/>
    <property type="match status" value="1"/>
</dbReference>
<dbReference type="ExpressionAtlas" id="A0A1D6NWC1">
    <property type="expression patterns" value="baseline and differential"/>
</dbReference>
<keyword evidence="8" id="KW-0833">Ubl conjugation pathway</keyword>
<evidence type="ECO:0000256" key="6">
    <source>
        <dbReference type="ARBA" id="ARBA00022737"/>
    </source>
</evidence>
<evidence type="ECO:0000256" key="1">
    <source>
        <dbReference type="ARBA" id="ARBA00000900"/>
    </source>
</evidence>
<dbReference type="PROSITE" id="PS50297">
    <property type="entry name" value="ANK_REP_REGION"/>
    <property type="match status" value="4"/>
</dbReference>
<keyword evidence="10" id="KW-0040">ANK repeat</keyword>
<comment type="pathway">
    <text evidence="2">Protein modification; protein ubiquitination.</text>
</comment>
<dbReference type="SUPFAM" id="SSF48403">
    <property type="entry name" value="Ankyrin repeat"/>
    <property type="match status" value="1"/>
</dbReference>
<dbReference type="STRING" id="4577.A0A1D6NWC1"/>
<keyword evidence="5" id="KW-0479">Metal-binding</keyword>
<evidence type="ECO:0000313" key="12">
    <source>
        <dbReference type="EMBL" id="AQL02411.1"/>
    </source>
</evidence>
<dbReference type="PROSITE" id="PS50089">
    <property type="entry name" value="ZF_RING_2"/>
    <property type="match status" value="1"/>
</dbReference>
<proteinExistence type="predicted"/>
<dbReference type="PANTHER" id="PTHR24193">
    <property type="entry name" value="ANKYRIN REPEAT PROTEIN"/>
    <property type="match status" value="1"/>
</dbReference>
<dbReference type="PANTHER" id="PTHR24193:SF127">
    <property type="entry name" value="ANKYRIN REPEAT DOMAIN-CONTAINING PROTEIN"/>
    <property type="match status" value="1"/>
</dbReference>
<evidence type="ECO:0000256" key="3">
    <source>
        <dbReference type="ARBA" id="ARBA00012483"/>
    </source>
</evidence>
<evidence type="ECO:0000256" key="2">
    <source>
        <dbReference type="ARBA" id="ARBA00004906"/>
    </source>
</evidence>
<dbReference type="EMBL" id="CM000785">
    <property type="protein sequence ID" value="AQL02411.1"/>
    <property type="molecule type" value="Genomic_DNA"/>
</dbReference>
<keyword evidence="9" id="KW-0862">Zinc</keyword>
<dbReference type="OMA" id="INCNGWL"/>
<dbReference type="Gene3D" id="3.30.40.10">
    <property type="entry name" value="Zinc/RING finger domain, C3HC4 (zinc finger)"/>
    <property type="match status" value="1"/>
</dbReference>
<dbReference type="InParanoid" id="A0A1D6NWC1"/>
<dbReference type="SMR" id="A0A1D6NWC1"/>
<keyword evidence="7" id="KW-0863">Zinc-finger</keyword>
<dbReference type="InterPro" id="IPR050663">
    <property type="entry name" value="Ankyrin-SOCS_Box"/>
</dbReference>
<evidence type="ECO:0000259" key="11">
    <source>
        <dbReference type="PROSITE" id="PS50089"/>
    </source>
</evidence>
<keyword evidence="6" id="KW-0677">Repeat</keyword>
<dbReference type="InterPro" id="IPR036770">
    <property type="entry name" value="Ankyrin_rpt-contain_sf"/>
</dbReference>
<dbReference type="GO" id="GO:0008270">
    <property type="term" value="F:zinc ion binding"/>
    <property type="evidence" value="ECO:0007669"/>
    <property type="project" value="UniProtKB-KW"/>
</dbReference>
<dbReference type="PROSITE" id="PS50088">
    <property type="entry name" value="ANK_REPEAT"/>
    <property type="match status" value="4"/>
</dbReference>
<dbReference type="Pfam" id="PF24921">
    <property type="entry name" value="RING_XB3-XBAT31"/>
    <property type="match status" value="1"/>
</dbReference>